<feature type="transmembrane region" description="Helical" evidence="1">
    <location>
        <begin position="6"/>
        <end position="24"/>
    </location>
</feature>
<keyword evidence="1" id="KW-0472">Membrane</keyword>
<sequence length="108" mass="12200">MPYKLLGASVLISIVLAVGMFILWQENASQARTIDSMQAQIGILDKQVKARESSAASLKKDKERAISERDMYKRKLNESEEGSECTNVPLNDHTKWLLDELYNSQPSK</sequence>
<protein>
    <submittedName>
        <fullName evidence="2">I-spanin</fullName>
    </submittedName>
</protein>
<organism evidence="2 3">
    <name type="scientific">Citrobacter phage CVT22</name>
    <dbReference type="NCBI Taxonomy" id="1622234"/>
    <lineage>
        <taxon>Viruses</taxon>
        <taxon>Duplodnaviria</taxon>
        <taxon>Heunggongvirae</taxon>
        <taxon>Uroviricota</taxon>
        <taxon>Caudoviricetes</taxon>
        <taxon>Zobellviridae</taxon>
        <taxon>Citrovirus</taxon>
        <taxon>Citrovirus coptotermitis</taxon>
    </lineage>
</organism>
<keyword evidence="1" id="KW-0812">Transmembrane</keyword>
<keyword evidence="1" id="KW-1133">Transmembrane helix</keyword>
<evidence type="ECO:0000313" key="2">
    <source>
        <dbReference type="EMBL" id="AJT60723.1"/>
    </source>
</evidence>
<dbReference type="GeneID" id="26040344"/>
<dbReference type="Proteomes" id="UP000202282">
    <property type="component" value="Segment"/>
</dbReference>
<keyword evidence="3" id="KW-1185">Reference proteome</keyword>
<evidence type="ECO:0000256" key="1">
    <source>
        <dbReference type="SAM" id="Phobius"/>
    </source>
</evidence>
<dbReference type="KEGG" id="vg:26040344"/>
<dbReference type="EMBL" id="KP774835">
    <property type="protein sequence ID" value="AJT60723.1"/>
    <property type="molecule type" value="Genomic_DNA"/>
</dbReference>
<proteinExistence type="predicted"/>
<dbReference type="RefSeq" id="YP_009168401.1">
    <property type="nucleotide sequence ID" value="NC_027988.2"/>
</dbReference>
<evidence type="ECO:0000313" key="3">
    <source>
        <dbReference type="Proteomes" id="UP000202282"/>
    </source>
</evidence>
<reference evidence="2 3" key="1">
    <citation type="journal article" date="2015" name="Genome Announc.">
        <title>Complete Genome Sequence of Citrobacter Phage CVT22 Isolated from the Gut of the Formosan Subterranean Termite, Coptotermes formosanus Shiraki.</title>
        <authorList>
            <person name="Tikhe C.V."/>
            <person name="Martin T.M."/>
            <person name="Gissendanner C.R."/>
            <person name="Husseneder C."/>
        </authorList>
    </citation>
    <scope>NUCLEOTIDE SEQUENCE [LARGE SCALE GENOMIC DNA]</scope>
</reference>
<accession>A0A0R6CPU0</accession>
<name>A0A0R6CPU0_9CAUD</name>